<dbReference type="EMBL" id="JAUEPS010000115">
    <property type="protein sequence ID" value="KAK0437254.1"/>
    <property type="molecule type" value="Genomic_DNA"/>
</dbReference>
<evidence type="ECO:0000313" key="2">
    <source>
        <dbReference type="EMBL" id="KAK0437254.1"/>
    </source>
</evidence>
<dbReference type="PANTHER" id="PTHR48104:SF30">
    <property type="entry name" value="METACASPASE-1"/>
    <property type="match status" value="1"/>
</dbReference>
<keyword evidence="3" id="KW-1185">Reference proteome</keyword>
<evidence type="ECO:0000313" key="3">
    <source>
        <dbReference type="Proteomes" id="UP001175211"/>
    </source>
</evidence>
<comment type="caution">
    <text evidence="2">The sequence shown here is derived from an EMBL/GenBank/DDBJ whole genome shotgun (WGS) entry which is preliminary data.</text>
</comment>
<dbReference type="GO" id="GO:0006508">
    <property type="term" value="P:proteolysis"/>
    <property type="evidence" value="ECO:0007669"/>
    <property type="project" value="TreeGrafter"/>
</dbReference>
<accession>A0AA39MKP2</accession>
<protein>
    <submittedName>
        <fullName evidence="2">Uncharacterized protein</fullName>
    </submittedName>
</protein>
<name>A0AA39MKP2_ARMTA</name>
<dbReference type="Gene3D" id="3.40.50.1460">
    <property type="match status" value="1"/>
</dbReference>
<reference evidence="2" key="1">
    <citation type="submission" date="2023-06" db="EMBL/GenBank/DDBJ databases">
        <authorList>
            <consortium name="Lawrence Berkeley National Laboratory"/>
            <person name="Ahrendt S."/>
            <person name="Sahu N."/>
            <person name="Indic B."/>
            <person name="Wong-Bajracharya J."/>
            <person name="Merenyi Z."/>
            <person name="Ke H.-M."/>
            <person name="Monk M."/>
            <person name="Kocsube S."/>
            <person name="Drula E."/>
            <person name="Lipzen A."/>
            <person name="Balint B."/>
            <person name="Henrissat B."/>
            <person name="Andreopoulos B."/>
            <person name="Martin F.M."/>
            <person name="Harder C.B."/>
            <person name="Rigling D."/>
            <person name="Ford K.L."/>
            <person name="Foster G.D."/>
            <person name="Pangilinan J."/>
            <person name="Papanicolaou A."/>
            <person name="Barry K."/>
            <person name="LaButti K."/>
            <person name="Viragh M."/>
            <person name="Koriabine M."/>
            <person name="Yan M."/>
            <person name="Riley R."/>
            <person name="Champramary S."/>
            <person name="Plett K.L."/>
            <person name="Tsai I.J."/>
            <person name="Slot J."/>
            <person name="Sipos G."/>
            <person name="Plett J."/>
            <person name="Nagy L.G."/>
            <person name="Grigoriev I.V."/>
        </authorList>
    </citation>
    <scope>NUCLEOTIDE SEQUENCE</scope>
    <source>
        <strain evidence="2">CCBAS 213</strain>
    </source>
</reference>
<comment type="similarity">
    <text evidence="1">Belongs to the peptidase C14B family.</text>
</comment>
<dbReference type="RefSeq" id="XP_060322526.1">
    <property type="nucleotide sequence ID" value="XM_060478611.1"/>
</dbReference>
<evidence type="ECO:0000256" key="1">
    <source>
        <dbReference type="ARBA" id="ARBA00009005"/>
    </source>
</evidence>
<dbReference type="GO" id="GO:0004197">
    <property type="term" value="F:cysteine-type endopeptidase activity"/>
    <property type="evidence" value="ECO:0007669"/>
    <property type="project" value="TreeGrafter"/>
</dbReference>
<dbReference type="InterPro" id="IPR050452">
    <property type="entry name" value="Metacaspase"/>
</dbReference>
<gene>
    <name evidence="2" type="ORF">EV420DRAFT_1652150</name>
</gene>
<dbReference type="Proteomes" id="UP001175211">
    <property type="component" value="Unassembled WGS sequence"/>
</dbReference>
<dbReference type="AlphaFoldDB" id="A0AA39MKP2"/>
<organism evidence="2 3">
    <name type="scientific">Armillaria tabescens</name>
    <name type="common">Ringless honey mushroom</name>
    <name type="synonym">Agaricus tabescens</name>
    <dbReference type="NCBI Taxonomy" id="1929756"/>
    <lineage>
        <taxon>Eukaryota</taxon>
        <taxon>Fungi</taxon>
        <taxon>Dikarya</taxon>
        <taxon>Basidiomycota</taxon>
        <taxon>Agaricomycotina</taxon>
        <taxon>Agaricomycetes</taxon>
        <taxon>Agaricomycetidae</taxon>
        <taxon>Agaricales</taxon>
        <taxon>Marasmiineae</taxon>
        <taxon>Physalacriaceae</taxon>
        <taxon>Desarmillaria</taxon>
    </lineage>
</organism>
<sequence length="152" mass="17082">MDMKGWKNFLIKKLNVPQHRIQCLLGSNSPITDNHIPPSHANIINVLYGLIYNSEIQQDDILIIYYAEHGSLYKFPQRKCTATGSRCCMACNCSLTTVEVLCPIDHDTMDDDGCWIPDISDRELNALLRQISYAKGHKITVIADCCYAGGMT</sequence>
<dbReference type="GO" id="GO:0005737">
    <property type="term" value="C:cytoplasm"/>
    <property type="evidence" value="ECO:0007669"/>
    <property type="project" value="TreeGrafter"/>
</dbReference>
<proteinExistence type="inferred from homology"/>
<dbReference type="GeneID" id="85362159"/>
<dbReference type="PANTHER" id="PTHR48104">
    <property type="entry name" value="METACASPASE-4"/>
    <property type="match status" value="1"/>
</dbReference>